<organism evidence="7 8">
    <name type="scientific">Aquimarina spongiae</name>
    <dbReference type="NCBI Taxonomy" id="570521"/>
    <lineage>
        <taxon>Bacteria</taxon>
        <taxon>Pseudomonadati</taxon>
        <taxon>Bacteroidota</taxon>
        <taxon>Flavobacteriia</taxon>
        <taxon>Flavobacteriales</taxon>
        <taxon>Flavobacteriaceae</taxon>
        <taxon>Aquimarina</taxon>
    </lineage>
</organism>
<gene>
    <name evidence="7" type="ORF">SAMN04488508_10957</name>
</gene>
<protein>
    <submittedName>
        <fullName evidence="7">Cytochrome c</fullName>
    </submittedName>
</protein>
<dbReference type="InterPro" id="IPR036909">
    <property type="entry name" value="Cyt_c-like_dom_sf"/>
</dbReference>
<evidence type="ECO:0000256" key="3">
    <source>
        <dbReference type="ARBA" id="ARBA00023004"/>
    </source>
</evidence>
<dbReference type="PROSITE" id="PS51257">
    <property type="entry name" value="PROKAR_LIPOPROTEIN"/>
    <property type="match status" value="1"/>
</dbReference>
<dbReference type="Proteomes" id="UP000184432">
    <property type="component" value="Unassembled WGS sequence"/>
</dbReference>
<accession>A0A1M6JGP5</accession>
<evidence type="ECO:0000256" key="2">
    <source>
        <dbReference type="ARBA" id="ARBA00022723"/>
    </source>
</evidence>
<keyword evidence="3 4" id="KW-0408">Iron</keyword>
<proteinExistence type="predicted"/>
<feature type="chain" id="PRO_5012748342" evidence="5">
    <location>
        <begin position="22"/>
        <end position="130"/>
    </location>
</feature>
<dbReference type="InterPro" id="IPR009056">
    <property type="entry name" value="Cyt_c-like_dom"/>
</dbReference>
<evidence type="ECO:0000256" key="4">
    <source>
        <dbReference type="PROSITE-ProRule" id="PRU00433"/>
    </source>
</evidence>
<feature type="signal peptide" evidence="5">
    <location>
        <begin position="1"/>
        <end position="21"/>
    </location>
</feature>
<feature type="domain" description="Cytochrome c" evidence="6">
    <location>
        <begin position="38"/>
        <end position="128"/>
    </location>
</feature>
<dbReference type="SUPFAM" id="SSF46626">
    <property type="entry name" value="Cytochrome c"/>
    <property type="match status" value="1"/>
</dbReference>
<dbReference type="STRING" id="570521.SAMN04488508_10957"/>
<keyword evidence="5" id="KW-0732">Signal</keyword>
<dbReference type="PROSITE" id="PS51007">
    <property type="entry name" value="CYTC"/>
    <property type="match status" value="1"/>
</dbReference>
<keyword evidence="1 4" id="KW-0349">Heme</keyword>
<keyword evidence="2 4" id="KW-0479">Metal-binding</keyword>
<name>A0A1M6JGP5_9FLAO</name>
<evidence type="ECO:0000313" key="7">
    <source>
        <dbReference type="EMBL" id="SHJ45863.1"/>
    </source>
</evidence>
<dbReference type="OrthoDB" id="9814063at2"/>
<dbReference type="RefSeq" id="WP_073319761.1">
    <property type="nucleotide sequence ID" value="NZ_FQYP01000009.1"/>
</dbReference>
<dbReference type="AlphaFoldDB" id="A0A1M6JGP5"/>
<dbReference type="GO" id="GO:0020037">
    <property type="term" value="F:heme binding"/>
    <property type="evidence" value="ECO:0007669"/>
    <property type="project" value="InterPro"/>
</dbReference>
<evidence type="ECO:0000256" key="5">
    <source>
        <dbReference type="SAM" id="SignalP"/>
    </source>
</evidence>
<dbReference type="Gene3D" id="1.10.760.10">
    <property type="entry name" value="Cytochrome c-like domain"/>
    <property type="match status" value="1"/>
</dbReference>
<dbReference type="EMBL" id="FQYP01000009">
    <property type="protein sequence ID" value="SHJ45863.1"/>
    <property type="molecule type" value="Genomic_DNA"/>
</dbReference>
<dbReference type="GO" id="GO:0009055">
    <property type="term" value="F:electron transfer activity"/>
    <property type="evidence" value="ECO:0007669"/>
    <property type="project" value="InterPro"/>
</dbReference>
<sequence>MQKIALLLATLLLLASCQSEKKEKENTIVIGKKPVKETPFDTGKAIFNGKGKCYTCHKIDKKSIGPGVVEIMKIYEEQDGDLIAFLKQEAGPIVDPETYTVMKTNFAIIKNFSDQELEALKVYMQEISKK</sequence>
<evidence type="ECO:0000256" key="1">
    <source>
        <dbReference type="ARBA" id="ARBA00022617"/>
    </source>
</evidence>
<keyword evidence="8" id="KW-1185">Reference proteome</keyword>
<evidence type="ECO:0000259" key="6">
    <source>
        <dbReference type="PROSITE" id="PS51007"/>
    </source>
</evidence>
<dbReference type="Pfam" id="PF00034">
    <property type="entry name" value="Cytochrom_C"/>
    <property type="match status" value="1"/>
</dbReference>
<dbReference type="GO" id="GO:0046872">
    <property type="term" value="F:metal ion binding"/>
    <property type="evidence" value="ECO:0007669"/>
    <property type="project" value="UniProtKB-KW"/>
</dbReference>
<evidence type="ECO:0000313" key="8">
    <source>
        <dbReference type="Proteomes" id="UP000184432"/>
    </source>
</evidence>
<reference evidence="8" key="1">
    <citation type="submission" date="2016-11" db="EMBL/GenBank/DDBJ databases">
        <authorList>
            <person name="Varghese N."/>
            <person name="Submissions S."/>
        </authorList>
    </citation>
    <scope>NUCLEOTIDE SEQUENCE [LARGE SCALE GENOMIC DNA]</scope>
    <source>
        <strain evidence="8">DSM 22623</strain>
    </source>
</reference>